<keyword evidence="2" id="KW-0732">Signal</keyword>
<feature type="compositionally biased region" description="Polar residues" evidence="1">
    <location>
        <begin position="423"/>
        <end position="432"/>
    </location>
</feature>
<organism evidence="3 4">
    <name type="scientific">Luteolibacter luteus</name>
    <dbReference type="NCBI Taxonomy" id="2728835"/>
    <lineage>
        <taxon>Bacteria</taxon>
        <taxon>Pseudomonadati</taxon>
        <taxon>Verrucomicrobiota</taxon>
        <taxon>Verrucomicrobiia</taxon>
        <taxon>Verrucomicrobiales</taxon>
        <taxon>Verrucomicrobiaceae</taxon>
        <taxon>Luteolibacter</taxon>
    </lineage>
</organism>
<feature type="chain" id="PRO_5032968271" evidence="2">
    <location>
        <begin position="23"/>
        <end position="457"/>
    </location>
</feature>
<dbReference type="Proteomes" id="UP000501812">
    <property type="component" value="Chromosome"/>
</dbReference>
<evidence type="ECO:0000313" key="4">
    <source>
        <dbReference type="Proteomes" id="UP000501812"/>
    </source>
</evidence>
<feature type="region of interest" description="Disordered" evidence="1">
    <location>
        <begin position="421"/>
        <end position="457"/>
    </location>
</feature>
<evidence type="ECO:0000256" key="2">
    <source>
        <dbReference type="SAM" id="SignalP"/>
    </source>
</evidence>
<evidence type="ECO:0000313" key="3">
    <source>
        <dbReference type="EMBL" id="QJE98640.1"/>
    </source>
</evidence>
<dbReference type="EMBL" id="CP051774">
    <property type="protein sequence ID" value="QJE98640.1"/>
    <property type="molecule type" value="Genomic_DNA"/>
</dbReference>
<dbReference type="KEGG" id="luo:HHL09_23595"/>
<dbReference type="AlphaFoldDB" id="A0A858RR82"/>
<feature type="region of interest" description="Disordered" evidence="1">
    <location>
        <begin position="42"/>
        <end position="62"/>
    </location>
</feature>
<feature type="signal peptide" evidence="2">
    <location>
        <begin position="1"/>
        <end position="22"/>
    </location>
</feature>
<dbReference type="RefSeq" id="WP_169457127.1">
    <property type="nucleotide sequence ID" value="NZ_CP051774.1"/>
</dbReference>
<proteinExistence type="predicted"/>
<accession>A0A858RR82</accession>
<gene>
    <name evidence="3" type="ORF">HHL09_23595</name>
</gene>
<keyword evidence="4" id="KW-1185">Reference proteome</keyword>
<evidence type="ECO:0000256" key="1">
    <source>
        <dbReference type="SAM" id="MobiDB-lite"/>
    </source>
</evidence>
<reference evidence="3 4" key="1">
    <citation type="submission" date="2020-04" db="EMBL/GenBank/DDBJ databases">
        <title>Luteolibacter sp. G-1-1-1 isolated from soil.</title>
        <authorList>
            <person name="Dahal R.H."/>
        </authorList>
    </citation>
    <scope>NUCLEOTIDE SEQUENCE [LARGE SCALE GENOMIC DNA]</scope>
    <source>
        <strain evidence="3 4">G-1-1-1</strain>
    </source>
</reference>
<feature type="compositionally biased region" description="Gly residues" evidence="1">
    <location>
        <begin position="444"/>
        <end position="457"/>
    </location>
</feature>
<protein>
    <submittedName>
        <fullName evidence="3">Uncharacterized protein</fullName>
    </submittedName>
</protein>
<sequence length="457" mass="47851">MKNTATIGIAALLAGAAGGYLAGKAGAPATDTTESAAKAALETKTSRSGGSASANAEAKRGARSIADVMKEPGQLARMQALMELYSGMDAAQLEAEAGKLDGMPMAQRLMASFLLFGRWGEVDPKGALAFANTMGFQGAFVRPTVLQSWASVDPENAAKYFSENPREFAAMGFGPGRGGPGGDSGASVIASEWAKLDPEAALAWANGLTGRDKSAALNSVIAEMATKDPNKAAQVASTLTGDDQARAYSEIASKWSSTDFAAAEAWIATLPAESRDRAMASALQTLALTDPEGAASKVASLPEGRDRDRAIEDVAGPWARKDPAAAAAWVSQQQTEDIDDAIRPVMSSWASTDPTAALKWIEALPQGELKDESTATYIWSNRTGDPASSVSLAETIEDEGTRNRTLWMTYSGWMREDRDAATSAVQSSTTLSDEAKERLLNDRGGQGGPGGRWGRGR</sequence>
<name>A0A858RR82_9BACT</name>